<dbReference type="Gene3D" id="2.60.120.10">
    <property type="entry name" value="Jelly Rolls"/>
    <property type="match status" value="1"/>
</dbReference>
<dbReference type="InterPro" id="IPR013096">
    <property type="entry name" value="Cupin_2"/>
</dbReference>
<name>A0ABV8UM92_9PROT</name>
<dbReference type="InterPro" id="IPR052512">
    <property type="entry name" value="4CMD/NDH-1_regulator"/>
</dbReference>
<evidence type="ECO:0000259" key="2">
    <source>
        <dbReference type="Pfam" id="PF02627"/>
    </source>
</evidence>
<dbReference type="SUPFAM" id="SSF51182">
    <property type="entry name" value="RmlC-like cupins"/>
    <property type="match status" value="1"/>
</dbReference>
<protein>
    <submittedName>
        <fullName evidence="4">Carboxymuconolactone decarboxylase family protein</fullName>
    </submittedName>
</protein>
<dbReference type="PANTHER" id="PTHR33570:SF9">
    <property type="entry name" value="BLL4600 PROTEIN"/>
    <property type="match status" value="1"/>
</dbReference>
<evidence type="ECO:0000256" key="1">
    <source>
        <dbReference type="SAM" id="SignalP"/>
    </source>
</evidence>
<keyword evidence="1" id="KW-0732">Signal</keyword>
<keyword evidence="5" id="KW-1185">Reference proteome</keyword>
<dbReference type="InterPro" id="IPR047263">
    <property type="entry name" value="HNL-like_cupin"/>
</dbReference>
<dbReference type="Pfam" id="PF02627">
    <property type="entry name" value="CMD"/>
    <property type="match status" value="2"/>
</dbReference>
<feature type="domain" description="Cupin type-2" evidence="3">
    <location>
        <begin position="305"/>
        <end position="368"/>
    </location>
</feature>
<dbReference type="CDD" id="cd02233">
    <property type="entry name" value="cupin_HNL-like"/>
    <property type="match status" value="1"/>
</dbReference>
<evidence type="ECO:0000313" key="4">
    <source>
        <dbReference type="EMBL" id="MFC4352149.1"/>
    </source>
</evidence>
<gene>
    <name evidence="4" type="ORF">ACFOW6_11430</name>
</gene>
<dbReference type="Proteomes" id="UP001595799">
    <property type="component" value="Unassembled WGS sequence"/>
</dbReference>
<dbReference type="InterPro" id="IPR029032">
    <property type="entry name" value="AhpD-like"/>
</dbReference>
<dbReference type="EMBL" id="JBHSCW010000006">
    <property type="protein sequence ID" value="MFC4352149.1"/>
    <property type="molecule type" value="Genomic_DNA"/>
</dbReference>
<dbReference type="Pfam" id="PF07883">
    <property type="entry name" value="Cupin_2"/>
    <property type="match status" value="1"/>
</dbReference>
<dbReference type="Gene3D" id="1.20.1290.10">
    <property type="entry name" value="AhpD-like"/>
    <property type="match status" value="1"/>
</dbReference>
<sequence length="405" mass="43345">MKKLALSLLVSCTAVAPVQAQESDSGRIAPEEVYEVAPGLGSYTDEVLFGRVWPGEALAPRDRSLVVLSALIAMGQTGPVDSHTRIGLENGLTPAEIGEIATHLAFYAGWPYAISAVYEMHETFEEQGVEMPVEAGGTPLELDPEAEEARKRAVAESITPVIPQLGEATDEVLFADLWRRPTLSPRDRSLVTVAALAATGKAEQLSFHLDRAMDNGLTRAEAEEAIHHLAYYAGWPNAVSTVSVVEDVFAAHAENGEAADAPADLTVVRGDEAEISTGDADKFTGTAEIGPLFSTPEPARLGGGVVRFEAGAHTAWHTHPLGQTLYITEGCGWVQVEDQPVREVAPGDIVVIPSETRHWHGASASQAMSHLALSEALDGTSVTWMERLSEEDYARSSETERVCSD</sequence>
<proteinExistence type="predicted"/>
<dbReference type="PANTHER" id="PTHR33570">
    <property type="entry name" value="4-CARBOXYMUCONOLACTONE DECARBOXYLASE FAMILY PROTEIN"/>
    <property type="match status" value="1"/>
</dbReference>
<reference evidence="5" key="1">
    <citation type="journal article" date="2019" name="Int. J. Syst. Evol. Microbiol.">
        <title>The Global Catalogue of Microorganisms (GCM) 10K type strain sequencing project: providing services to taxonomists for standard genome sequencing and annotation.</title>
        <authorList>
            <consortium name="The Broad Institute Genomics Platform"/>
            <consortium name="The Broad Institute Genome Sequencing Center for Infectious Disease"/>
            <person name="Wu L."/>
            <person name="Ma J."/>
        </authorList>
    </citation>
    <scope>NUCLEOTIDE SEQUENCE [LARGE SCALE GENOMIC DNA]</scope>
    <source>
        <strain evidence="5">CECT 8472</strain>
    </source>
</reference>
<feature type="domain" description="Carboxymuconolactone decarboxylase-like" evidence="2">
    <location>
        <begin position="163"/>
        <end position="246"/>
    </location>
</feature>
<dbReference type="SUPFAM" id="SSF69118">
    <property type="entry name" value="AhpD-like"/>
    <property type="match status" value="1"/>
</dbReference>
<feature type="domain" description="Carboxymuconolactone decarboxylase-like" evidence="2">
    <location>
        <begin position="38"/>
        <end position="116"/>
    </location>
</feature>
<dbReference type="InterPro" id="IPR003779">
    <property type="entry name" value="CMD-like"/>
</dbReference>
<accession>A0ABV8UM92</accession>
<evidence type="ECO:0000259" key="3">
    <source>
        <dbReference type="Pfam" id="PF07883"/>
    </source>
</evidence>
<dbReference type="InterPro" id="IPR014710">
    <property type="entry name" value="RmlC-like_jellyroll"/>
</dbReference>
<comment type="caution">
    <text evidence="4">The sequence shown here is derived from an EMBL/GenBank/DDBJ whole genome shotgun (WGS) entry which is preliminary data.</text>
</comment>
<dbReference type="InterPro" id="IPR011051">
    <property type="entry name" value="RmlC_Cupin_sf"/>
</dbReference>
<dbReference type="RefSeq" id="WP_382422499.1">
    <property type="nucleotide sequence ID" value="NZ_JBHSCW010000006.1"/>
</dbReference>
<evidence type="ECO:0000313" key="5">
    <source>
        <dbReference type="Proteomes" id="UP001595799"/>
    </source>
</evidence>
<organism evidence="4 5">
    <name type="scientific">Fodinicurvata halophila</name>
    <dbReference type="NCBI Taxonomy" id="1419723"/>
    <lineage>
        <taxon>Bacteria</taxon>
        <taxon>Pseudomonadati</taxon>
        <taxon>Pseudomonadota</taxon>
        <taxon>Alphaproteobacteria</taxon>
        <taxon>Rhodospirillales</taxon>
        <taxon>Rhodovibrionaceae</taxon>
        <taxon>Fodinicurvata</taxon>
    </lineage>
</organism>
<feature type="chain" id="PRO_5046752588" evidence="1">
    <location>
        <begin position="21"/>
        <end position="405"/>
    </location>
</feature>
<feature type="signal peptide" evidence="1">
    <location>
        <begin position="1"/>
        <end position="20"/>
    </location>
</feature>